<dbReference type="GeneID" id="71997662"/>
<reference evidence="2 3" key="1">
    <citation type="journal article" date="2021" name="Environ. Microbiol.">
        <title>Gene family expansions and transcriptome signatures uncover fungal adaptations to wood decay.</title>
        <authorList>
            <person name="Hage H."/>
            <person name="Miyauchi S."/>
            <person name="Viragh M."/>
            <person name="Drula E."/>
            <person name="Min B."/>
            <person name="Chaduli D."/>
            <person name="Navarro D."/>
            <person name="Favel A."/>
            <person name="Norest M."/>
            <person name="Lesage-Meessen L."/>
            <person name="Balint B."/>
            <person name="Merenyi Z."/>
            <person name="de Eugenio L."/>
            <person name="Morin E."/>
            <person name="Martinez A.T."/>
            <person name="Baldrian P."/>
            <person name="Stursova M."/>
            <person name="Martinez M.J."/>
            <person name="Novotny C."/>
            <person name="Magnuson J.K."/>
            <person name="Spatafora J.W."/>
            <person name="Maurice S."/>
            <person name="Pangilinan J."/>
            <person name="Andreopoulos W."/>
            <person name="LaButti K."/>
            <person name="Hundley H."/>
            <person name="Na H."/>
            <person name="Kuo A."/>
            <person name="Barry K."/>
            <person name="Lipzen A."/>
            <person name="Henrissat B."/>
            <person name="Riley R."/>
            <person name="Ahrendt S."/>
            <person name="Nagy L.G."/>
            <person name="Grigoriev I.V."/>
            <person name="Martin F."/>
            <person name="Rosso M.N."/>
        </authorList>
    </citation>
    <scope>NUCLEOTIDE SEQUENCE [LARGE SCALE GENOMIC DNA]</scope>
    <source>
        <strain evidence="2 3">CIRM-BRFM 1785</strain>
    </source>
</reference>
<organism evidence="2 3">
    <name type="scientific">Rhodofomes roseus</name>
    <dbReference type="NCBI Taxonomy" id="34475"/>
    <lineage>
        <taxon>Eukaryota</taxon>
        <taxon>Fungi</taxon>
        <taxon>Dikarya</taxon>
        <taxon>Basidiomycota</taxon>
        <taxon>Agaricomycotina</taxon>
        <taxon>Agaricomycetes</taxon>
        <taxon>Polyporales</taxon>
        <taxon>Rhodofomes</taxon>
    </lineage>
</organism>
<feature type="region of interest" description="Disordered" evidence="1">
    <location>
        <begin position="1"/>
        <end position="160"/>
    </location>
</feature>
<dbReference type="EMBL" id="JADCUA010000019">
    <property type="protein sequence ID" value="KAH9833325.1"/>
    <property type="molecule type" value="Genomic_DNA"/>
</dbReference>
<keyword evidence="3" id="KW-1185">Reference proteome</keyword>
<name>A0ABQ8K914_9APHY</name>
<feature type="compositionally biased region" description="Low complexity" evidence="1">
    <location>
        <begin position="251"/>
        <end position="263"/>
    </location>
</feature>
<evidence type="ECO:0000313" key="2">
    <source>
        <dbReference type="EMBL" id="KAH9833325.1"/>
    </source>
</evidence>
<protein>
    <submittedName>
        <fullName evidence="2">Uncharacterized protein</fullName>
    </submittedName>
</protein>
<feature type="region of interest" description="Disordered" evidence="1">
    <location>
        <begin position="206"/>
        <end position="283"/>
    </location>
</feature>
<gene>
    <name evidence="2" type="ORF">C8Q71DRAFT_197816</name>
</gene>
<feature type="compositionally biased region" description="Low complexity" evidence="1">
    <location>
        <begin position="119"/>
        <end position="128"/>
    </location>
</feature>
<proteinExistence type="predicted"/>
<dbReference type="RefSeq" id="XP_047776091.1">
    <property type="nucleotide sequence ID" value="XM_047916930.1"/>
</dbReference>
<feature type="compositionally biased region" description="Basic and acidic residues" evidence="1">
    <location>
        <begin position="145"/>
        <end position="157"/>
    </location>
</feature>
<evidence type="ECO:0000256" key="1">
    <source>
        <dbReference type="SAM" id="MobiDB-lite"/>
    </source>
</evidence>
<feature type="compositionally biased region" description="Low complexity" evidence="1">
    <location>
        <begin position="219"/>
        <end position="239"/>
    </location>
</feature>
<evidence type="ECO:0000313" key="3">
    <source>
        <dbReference type="Proteomes" id="UP000814176"/>
    </source>
</evidence>
<dbReference type="Proteomes" id="UP000814176">
    <property type="component" value="Unassembled WGS sequence"/>
</dbReference>
<comment type="caution">
    <text evidence="2">The sequence shown here is derived from an EMBL/GenBank/DDBJ whole genome shotgun (WGS) entry which is preliminary data.</text>
</comment>
<sequence length="283" mass="30323">MSITTMRPFIVFKDDTPPSPTGSIASLLEGEGALRPTSPTPSNGVSAPDKENINPITGRKAAPDTQNGKKRKEGALATKAYAPAPVKKTKGLKSDRSFGADISSRSKSAGQPPKRLQAARRNGASAASRPRRSPTLPQVSEEQETDVHSDNVREARRLSQSQIDARCYELTVLPLADLSKAYEQAPCLTGEHALSEKVRAQELNNDVVETSSVHDGSDRAPSPTPSVSSRSSSPARSEAVFSTPERKRIYSAFTFSSPSPSSARYAALRGPTDGRFSDPTFEL</sequence>
<accession>A0ABQ8K914</accession>